<dbReference type="CDD" id="cd03676">
    <property type="entry name" value="NUDIX_Tnr3_like"/>
    <property type="match status" value="1"/>
</dbReference>
<dbReference type="AlphaFoldDB" id="A0A8H4NEM6"/>
<dbReference type="GO" id="GO:0016787">
    <property type="term" value="F:hydrolase activity"/>
    <property type="evidence" value="ECO:0007669"/>
    <property type="project" value="UniProtKB-KW"/>
</dbReference>
<dbReference type="InterPro" id="IPR015797">
    <property type="entry name" value="NUDIX_hydrolase-like_dom_sf"/>
</dbReference>
<reference evidence="1 2" key="1">
    <citation type="submission" date="2020-01" db="EMBL/GenBank/DDBJ databases">
        <title>Identification and distribution of gene clusters putatively required for synthesis of sphingolipid metabolism inhibitors in phylogenetically diverse species of the filamentous fungus Fusarium.</title>
        <authorList>
            <person name="Kim H.-S."/>
            <person name="Busman M."/>
            <person name="Brown D.W."/>
            <person name="Divon H."/>
            <person name="Uhlig S."/>
            <person name="Proctor R.H."/>
        </authorList>
    </citation>
    <scope>NUCLEOTIDE SEQUENCE [LARGE SCALE GENOMIC DNA]</scope>
    <source>
        <strain evidence="1 2">NRRL 13308</strain>
    </source>
</reference>
<protein>
    <submittedName>
        <fullName evidence="1">NUDIX hydrolase domain-containing</fullName>
    </submittedName>
</protein>
<proteinExistence type="predicted"/>
<organism evidence="1 2">
    <name type="scientific">Fusarium acutatum</name>
    <dbReference type="NCBI Taxonomy" id="78861"/>
    <lineage>
        <taxon>Eukaryota</taxon>
        <taxon>Fungi</taxon>
        <taxon>Dikarya</taxon>
        <taxon>Ascomycota</taxon>
        <taxon>Pezizomycotina</taxon>
        <taxon>Sordariomycetes</taxon>
        <taxon>Hypocreomycetidae</taxon>
        <taxon>Hypocreales</taxon>
        <taxon>Nectriaceae</taxon>
        <taxon>Fusarium</taxon>
        <taxon>Fusarium fujikuroi species complex</taxon>
    </lineage>
</organism>
<keyword evidence="2" id="KW-1185">Reference proteome</keyword>
<sequence length="423" mass="48040">MASTKFAHPTPFLVTASPRLEPPSPLSCKHIYQHHTNTHTSIPAMSSLYGVIERANKASLLDEYARLWKLFIEGIDEVVGYVREEDCMKIQWDVKWFHCETVNKKGDEVRRITIVRSNNYLAADGISHIPSPAEACKIAFQKLLAANANKFPAFSLWKVTEEADQEYCPIHLADPGVNVLPLRIPLPLRGVLGVLTVGVHLNVYRVKEKDGKETIDQIWVSHRSKDPNYSYPGMLDQIVAGGADTNDTIDGQLAPCKTLAREAREEAGLTIDHQTRQVFFEEMGGDDGDNKKKMRIHVGTVERASSITFFDFKDESAGDLYNKHLEPGLRIVYDLKITNPSFRPKKMESAIERFEPMGVPQVTESLNSNRWKPNCGLVMLDFMVRHGLVTKHDESRFERIKKDLRRPLCFAFLTELHRITKGW</sequence>
<comment type="caution">
    <text evidence="1">The sequence shown here is derived from an EMBL/GenBank/DDBJ whole genome shotgun (WGS) entry which is preliminary data.</text>
</comment>
<name>A0A8H4NEM6_9HYPO</name>
<dbReference type="EMBL" id="JAADJF010000379">
    <property type="protein sequence ID" value="KAF4419524.1"/>
    <property type="molecule type" value="Genomic_DNA"/>
</dbReference>
<accession>A0A8H4NEM6</accession>
<dbReference type="Gene3D" id="3.90.79.10">
    <property type="entry name" value="Nucleoside Triphosphate Pyrophosphohydrolase"/>
    <property type="match status" value="1"/>
</dbReference>
<evidence type="ECO:0000313" key="1">
    <source>
        <dbReference type="EMBL" id="KAF4419524.1"/>
    </source>
</evidence>
<gene>
    <name evidence="1" type="ORF">FACUT_11430</name>
</gene>
<dbReference type="Proteomes" id="UP000536711">
    <property type="component" value="Unassembled WGS sequence"/>
</dbReference>
<dbReference type="SUPFAM" id="SSF55811">
    <property type="entry name" value="Nudix"/>
    <property type="match status" value="1"/>
</dbReference>
<evidence type="ECO:0000313" key="2">
    <source>
        <dbReference type="Proteomes" id="UP000536711"/>
    </source>
</evidence>
<dbReference type="OrthoDB" id="10261522at2759"/>
<keyword evidence="1" id="KW-0378">Hydrolase</keyword>